<sequence length="95" mass="10926">VGIYNMISLRVRKRISTHPEIVSDRFMKCRSASQMRPCFQLSSPISPQFAPTFPCTLRVLVIDAEELLDVVVDREREGVVLLRDPVICLNYYPQT</sequence>
<feature type="non-terminal residue" evidence="1">
    <location>
        <position position="1"/>
    </location>
</feature>
<organism evidence="1 2">
    <name type="scientific">Pristionchus mayeri</name>
    <dbReference type="NCBI Taxonomy" id="1317129"/>
    <lineage>
        <taxon>Eukaryota</taxon>
        <taxon>Metazoa</taxon>
        <taxon>Ecdysozoa</taxon>
        <taxon>Nematoda</taxon>
        <taxon>Chromadorea</taxon>
        <taxon>Rhabditida</taxon>
        <taxon>Rhabditina</taxon>
        <taxon>Diplogasteromorpha</taxon>
        <taxon>Diplogasteroidea</taxon>
        <taxon>Neodiplogasteridae</taxon>
        <taxon>Pristionchus</taxon>
    </lineage>
</organism>
<feature type="non-terminal residue" evidence="1">
    <location>
        <position position="95"/>
    </location>
</feature>
<keyword evidence="2" id="KW-1185">Reference proteome</keyword>
<gene>
    <name evidence="1" type="ORF">PMAYCL1PPCAC_00848</name>
</gene>
<reference evidence="2" key="1">
    <citation type="submission" date="2022-10" db="EMBL/GenBank/DDBJ databases">
        <title>Genome assembly of Pristionchus species.</title>
        <authorList>
            <person name="Yoshida K."/>
            <person name="Sommer R.J."/>
        </authorList>
    </citation>
    <scope>NUCLEOTIDE SEQUENCE [LARGE SCALE GENOMIC DNA]</scope>
    <source>
        <strain evidence="2">RS5460</strain>
    </source>
</reference>
<dbReference type="Proteomes" id="UP001328107">
    <property type="component" value="Unassembled WGS sequence"/>
</dbReference>
<dbReference type="EMBL" id="BTRK01000001">
    <property type="protein sequence ID" value="GMR30653.1"/>
    <property type="molecule type" value="Genomic_DNA"/>
</dbReference>
<comment type="caution">
    <text evidence="1">The sequence shown here is derived from an EMBL/GenBank/DDBJ whole genome shotgun (WGS) entry which is preliminary data.</text>
</comment>
<evidence type="ECO:0000313" key="1">
    <source>
        <dbReference type="EMBL" id="GMR30653.1"/>
    </source>
</evidence>
<name>A0AAN4YY94_9BILA</name>
<protein>
    <submittedName>
        <fullName evidence="1">Uncharacterized protein</fullName>
    </submittedName>
</protein>
<proteinExistence type="predicted"/>
<evidence type="ECO:0000313" key="2">
    <source>
        <dbReference type="Proteomes" id="UP001328107"/>
    </source>
</evidence>
<accession>A0AAN4YY94</accession>
<dbReference type="AlphaFoldDB" id="A0AAN4YY94"/>